<evidence type="ECO:0000313" key="7">
    <source>
        <dbReference type="EMBL" id="ORY99996.1"/>
    </source>
</evidence>
<feature type="binding site" evidence="5">
    <location>
        <position position="281"/>
    </location>
    <ligand>
        <name>Zn(2+)</name>
        <dbReference type="ChEBI" id="CHEBI:29105"/>
    </ligand>
</feature>
<evidence type="ECO:0000256" key="4">
    <source>
        <dbReference type="ARBA" id="ARBA00022833"/>
    </source>
</evidence>
<dbReference type="Proteomes" id="UP000242180">
    <property type="component" value="Unassembled WGS sequence"/>
</dbReference>
<dbReference type="Pfam" id="PF02574">
    <property type="entry name" value="S-methyl_trans"/>
    <property type="match status" value="1"/>
</dbReference>
<dbReference type="InterPro" id="IPR036589">
    <property type="entry name" value="HCY_dom_sf"/>
</dbReference>
<dbReference type="GO" id="GO:0008898">
    <property type="term" value="F:S-adenosylmethionine-homocysteine S-methyltransferase activity"/>
    <property type="evidence" value="ECO:0007669"/>
    <property type="project" value="TreeGrafter"/>
</dbReference>
<dbReference type="OrthoDB" id="261426at2759"/>
<protein>
    <submittedName>
        <fullName evidence="7">Homocysteine S-methyltransferase</fullName>
    </submittedName>
</protein>
<dbReference type="PROSITE" id="PS50970">
    <property type="entry name" value="HCY"/>
    <property type="match status" value="1"/>
</dbReference>
<dbReference type="SUPFAM" id="SSF82282">
    <property type="entry name" value="Homocysteine S-methyltransferase"/>
    <property type="match status" value="1"/>
</dbReference>
<keyword evidence="8" id="KW-1185">Reference proteome</keyword>
<keyword evidence="2 5" id="KW-0808">Transferase</keyword>
<dbReference type="GO" id="GO:0009086">
    <property type="term" value="P:methionine biosynthetic process"/>
    <property type="evidence" value="ECO:0007669"/>
    <property type="project" value="TreeGrafter"/>
</dbReference>
<sequence length="302" mass="32573">MSFSYPLILDGGLATQLERAHNKDLSGRLWSAVCLEQDPDAIRSVHEAYFAAGAQIATTASYQASVPGLTAAGYSEEQARQLLKRSVNLAREATAQAKNKGYVALSLGCYGALLANGAEYTGDYGDKTMHDLVAFHRDRLQPGVDLVLFETVPSKVEAEAIVALLPEIQVPVGVSFVCKDNQHLADGNRLAECLALFRGTNVWAVGVNCTKPVYIPALVEQLDQHLEAQVALLVYPDGGQIWDAVRRDWINAAVTPHDFAASVVEAVRPVAGHRKLVLGGCCGTGPEHIQKLKEEVSRISDI</sequence>
<dbReference type="STRING" id="13706.A0A1X2HL33"/>
<gene>
    <name evidence="7" type="ORF">BCR43DRAFT_511138</name>
</gene>
<evidence type="ECO:0000256" key="2">
    <source>
        <dbReference type="ARBA" id="ARBA00022679"/>
    </source>
</evidence>
<keyword evidence="3 5" id="KW-0479">Metal-binding</keyword>
<dbReference type="EMBL" id="MCGN01000002">
    <property type="protein sequence ID" value="ORY99996.1"/>
    <property type="molecule type" value="Genomic_DNA"/>
</dbReference>
<dbReference type="NCBIfam" id="NF007020">
    <property type="entry name" value="PRK09485.1"/>
    <property type="match status" value="1"/>
</dbReference>
<dbReference type="PANTHER" id="PTHR46015">
    <property type="entry name" value="ZGC:172121"/>
    <property type="match status" value="1"/>
</dbReference>
<evidence type="ECO:0000259" key="6">
    <source>
        <dbReference type="PROSITE" id="PS50970"/>
    </source>
</evidence>
<name>A0A1X2HL33_SYNRA</name>
<proteinExistence type="predicted"/>
<keyword evidence="1 5" id="KW-0489">Methyltransferase</keyword>
<comment type="caution">
    <text evidence="7">The sequence shown here is derived from an EMBL/GenBank/DDBJ whole genome shotgun (WGS) entry which is preliminary data.</text>
</comment>
<dbReference type="InParanoid" id="A0A1X2HL33"/>
<keyword evidence="4 5" id="KW-0862">Zinc</keyword>
<accession>A0A1X2HL33</accession>
<dbReference type="FunCoup" id="A0A1X2HL33">
    <property type="interactions" value="22"/>
</dbReference>
<evidence type="ECO:0000256" key="3">
    <source>
        <dbReference type="ARBA" id="ARBA00022723"/>
    </source>
</evidence>
<dbReference type="GO" id="GO:0032259">
    <property type="term" value="P:methylation"/>
    <property type="evidence" value="ECO:0007669"/>
    <property type="project" value="UniProtKB-KW"/>
</dbReference>
<feature type="binding site" evidence="5">
    <location>
        <position position="209"/>
    </location>
    <ligand>
        <name>Zn(2+)</name>
        <dbReference type="ChEBI" id="CHEBI:29105"/>
    </ligand>
</feature>
<dbReference type="GO" id="GO:0046872">
    <property type="term" value="F:metal ion binding"/>
    <property type="evidence" value="ECO:0007669"/>
    <property type="project" value="UniProtKB-KW"/>
</dbReference>
<dbReference type="GO" id="GO:0033528">
    <property type="term" value="P:S-methylmethionine cycle"/>
    <property type="evidence" value="ECO:0007669"/>
    <property type="project" value="TreeGrafter"/>
</dbReference>
<reference evidence="7 8" key="1">
    <citation type="submission" date="2016-07" db="EMBL/GenBank/DDBJ databases">
        <title>Pervasive Adenine N6-methylation of Active Genes in Fungi.</title>
        <authorList>
            <consortium name="DOE Joint Genome Institute"/>
            <person name="Mondo S.J."/>
            <person name="Dannebaum R.O."/>
            <person name="Kuo R.C."/>
            <person name="Labutti K."/>
            <person name="Haridas S."/>
            <person name="Kuo A."/>
            <person name="Salamov A."/>
            <person name="Ahrendt S.R."/>
            <person name="Lipzen A."/>
            <person name="Sullivan W."/>
            <person name="Andreopoulos W.B."/>
            <person name="Clum A."/>
            <person name="Lindquist E."/>
            <person name="Daum C."/>
            <person name="Ramamoorthy G.K."/>
            <person name="Gryganskyi A."/>
            <person name="Culley D."/>
            <person name="Magnuson J.K."/>
            <person name="James T.Y."/>
            <person name="O'Malley M.A."/>
            <person name="Stajich J.E."/>
            <person name="Spatafora J.W."/>
            <person name="Visel A."/>
            <person name="Grigoriev I.V."/>
        </authorList>
    </citation>
    <scope>NUCLEOTIDE SEQUENCE [LARGE SCALE GENOMIC DNA]</scope>
    <source>
        <strain evidence="7 8">NRRL 2496</strain>
    </source>
</reference>
<evidence type="ECO:0000313" key="8">
    <source>
        <dbReference type="Proteomes" id="UP000242180"/>
    </source>
</evidence>
<evidence type="ECO:0000256" key="1">
    <source>
        <dbReference type="ARBA" id="ARBA00022603"/>
    </source>
</evidence>
<feature type="binding site" evidence="5">
    <location>
        <position position="282"/>
    </location>
    <ligand>
        <name>Zn(2+)</name>
        <dbReference type="ChEBI" id="CHEBI:29105"/>
    </ligand>
</feature>
<dbReference type="OMA" id="CSQPEVI"/>
<dbReference type="Gene3D" id="3.20.20.330">
    <property type="entry name" value="Homocysteine-binding-like domain"/>
    <property type="match status" value="1"/>
</dbReference>
<dbReference type="InterPro" id="IPR051486">
    <property type="entry name" value="Hcy_S-methyltransferase"/>
</dbReference>
<dbReference type="InterPro" id="IPR003726">
    <property type="entry name" value="HCY_dom"/>
</dbReference>
<organism evidence="7 8">
    <name type="scientific">Syncephalastrum racemosum</name>
    <name type="common">Filamentous fungus</name>
    <dbReference type="NCBI Taxonomy" id="13706"/>
    <lineage>
        <taxon>Eukaryota</taxon>
        <taxon>Fungi</taxon>
        <taxon>Fungi incertae sedis</taxon>
        <taxon>Mucoromycota</taxon>
        <taxon>Mucoromycotina</taxon>
        <taxon>Mucoromycetes</taxon>
        <taxon>Mucorales</taxon>
        <taxon>Syncephalastraceae</taxon>
        <taxon>Syncephalastrum</taxon>
    </lineage>
</organism>
<evidence type="ECO:0000256" key="5">
    <source>
        <dbReference type="PROSITE-ProRule" id="PRU00333"/>
    </source>
</evidence>
<dbReference type="AlphaFoldDB" id="A0A1X2HL33"/>
<comment type="cofactor">
    <cofactor evidence="5">
        <name>Zn(2+)</name>
        <dbReference type="ChEBI" id="CHEBI:29105"/>
    </cofactor>
</comment>
<dbReference type="PANTHER" id="PTHR46015:SF1">
    <property type="entry name" value="HOMOCYSTEINE S-METHYLTRANSFERASE-LIKE ISOFORM 1"/>
    <property type="match status" value="1"/>
</dbReference>
<feature type="domain" description="Hcy-binding" evidence="6">
    <location>
        <begin position="1"/>
        <end position="296"/>
    </location>
</feature>